<feature type="chain" id="PRO_5007838670" evidence="1">
    <location>
        <begin position="22"/>
        <end position="125"/>
    </location>
</feature>
<dbReference type="EMBL" id="AMYB01000005">
    <property type="protein sequence ID" value="OAD01680.1"/>
    <property type="molecule type" value="Genomic_DNA"/>
</dbReference>
<evidence type="ECO:0000313" key="2">
    <source>
        <dbReference type="EMBL" id="OAD01680.1"/>
    </source>
</evidence>
<sequence>MKLQFLFFLSLLSVLVNVCHCKWEAYMVCGTWKMISIRHVASGTNQAVTWSDQQNHESDMICSDDESFCVYRVSHSPGICSSIGWKFQIKYQNTWAYDNQLTLGSSLPSSGTSVSGSKEFTLRFP</sequence>
<dbReference type="AlphaFoldDB" id="A0A162QFT7"/>
<comment type="caution">
    <text evidence="2">The sequence shown here is derived from an EMBL/GenBank/DDBJ whole genome shotgun (WGS) entry which is preliminary data.</text>
</comment>
<dbReference type="VEuPathDB" id="FungiDB:MUCCIDRAFT_111024"/>
<accession>A0A162QFT7</accession>
<protein>
    <submittedName>
        <fullName evidence="2">Uncharacterized protein</fullName>
    </submittedName>
</protein>
<keyword evidence="3" id="KW-1185">Reference proteome</keyword>
<keyword evidence="1" id="KW-0732">Signal</keyword>
<organism evidence="2 3">
    <name type="scientific">Mucor lusitanicus CBS 277.49</name>
    <dbReference type="NCBI Taxonomy" id="747725"/>
    <lineage>
        <taxon>Eukaryota</taxon>
        <taxon>Fungi</taxon>
        <taxon>Fungi incertae sedis</taxon>
        <taxon>Mucoromycota</taxon>
        <taxon>Mucoromycotina</taxon>
        <taxon>Mucoromycetes</taxon>
        <taxon>Mucorales</taxon>
        <taxon>Mucorineae</taxon>
        <taxon>Mucoraceae</taxon>
        <taxon>Mucor</taxon>
    </lineage>
</organism>
<proteinExistence type="predicted"/>
<gene>
    <name evidence="2" type="ORF">MUCCIDRAFT_111024</name>
</gene>
<name>A0A162QFT7_MUCCL</name>
<dbReference type="Proteomes" id="UP000077051">
    <property type="component" value="Unassembled WGS sequence"/>
</dbReference>
<reference evidence="2 3" key="1">
    <citation type="submission" date="2015-06" db="EMBL/GenBank/DDBJ databases">
        <title>Expansion of signal transduction pathways in fungi by whole-genome duplication.</title>
        <authorList>
            <consortium name="DOE Joint Genome Institute"/>
            <person name="Corrochano L.M."/>
            <person name="Kuo A."/>
            <person name="Marcet-Houben M."/>
            <person name="Polaino S."/>
            <person name="Salamov A."/>
            <person name="Villalobos J.M."/>
            <person name="Alvarez M.I."/>
            <person name="Avalos J."/>
            <person name="Benito E.P."/>
            <person name="Benoit I."/>
            <person name="Burger G."/>
            <person name="Camino L.P."/>
            <person name="Canovas D."/>
            <person name="Cerda-Olmedo E."/>
            <person name="Cheng J.-F."/>
            <person name="Dominguez A."/>
            <person name="Elias M."/>
            <person name="Eslava A.P."/>
            <person name="Glaser F."/>
            <person name="Grimwood J."/>
            <person name="Gutierrez G."/>
            <person name="Heitman J."/>
            <person name="Henrissat B."/>
            <person name="Iturriaga E.A."/>
            <person name="Lang B.F."/>
            <person name="Lavin J.L."/>
            <person name="Lee S."/>
            <person name="Li W."/>
            <person name="Lindquist E."/>
            <person name="Lopez-Garcia S."/>
            <person name="Luque E.M."/>
            <person name="Marcos A.T."/>
            <person name="Martin J."/>
            <person name="Mccluskey K."/>
            <person name="Medina H.R."/>
            <person name="Miralles-Duran A."/>
            <person name="Miyazaki A."/>
            <person name="Munoz-Torres E."/>
            <person name="Oguiza J.A."/>
            <person name="Ohm R."/>
            <person name="Olmedo M."/>
            <person name="Orejas M."/>
            <person name="Ortiz-Castellanos L."/>
            <person name="Pisabarro A.G."/>
            <person name="Rodriguez-Romero J."/>
            <person name="Ruiz-Herrera J."/>
            <person name="Ruiz-Vazquez R."/>
            <person name="Sanz C."/>
            <person name="Schackwitz W."/>
            <person name="Schmutz J."/>
            <person name="Shahriari M."/>
            <person name="Shelest E."/>
            <person name="Silva-Franco F."/>
            <person name="Soanes D."/>
            <person name="Syed K."/>
            <person name="Tagua V.G."/>
            <person name="Talbot N.J."/>
            <person name="Thon M."/>
            <person name="De Vries R.P."/>
            <person name="Wiebenga A."/>
            <person name="Yadav J.S."/>
            <person name="Braun E.L."/>
            <person name="Baker S."/>
            <person name="Garre V."/>
            <person name="Horwitz B."/>
            <person name="Torres-Martinez S."/>
            <person name="Idnurm A."/>
            <person name="Herrera-Estrella A."/>
            <person name="Gabaldon T."/>
            <person name="Grigoriev I.V."/>
        </authorList>
    </citation>
    <scope>NUCLEOTIDE SEQUENCE [LARGE SCALE GENOMIC DNA]</scope>
    <source>
        <strain evidence="2 3">CBS 277.49</strain>
    </source>
</reference>
<evidence type="ECO:0000313" key="3">
    <source>
        <dbReference type="Proteomes" id="UP000077051"/>
    </source>
</evidence>
<evidence type="ECO:0000256" key="1">
    <source>
        <dbReference type="SAM" id="SignalP"/>
    </source>
</evidence>
<feature type="signal peptide" evidence="1">
    <location>
        <begin position="1"/>
        <end position="21"/>
    </location>
</feature>